<feature type="domain" description="HTH araC/xylS-type" evidence="3">
    <location>
        <begin position="226"/>
        <end position="324"/>
    </location>
</feature>
<dbReference type="SUPFAM" id="SSF46689">
    <property type="entry name" value="Homeodomain-like"/>
    <property type="match status" value="2"/>
</dbReference>
<evidence type="ECO:0000313" key="4">
    <source>
        <dbReference type="EMBL" id="TCT10934.1"/>
    </source>
</evidence>
<dbReference type="Pfam" id="PF12833">
    <property type="entry name" value="HTH_18"/>
    <property type="match status" value="1"/>
</dbReference>
<dbReference type="AlphaFoldDB" id="A0A4R3MBB5"/>
<dbReference type="PANTHER" id="PTHR43130">
    <property type="entry name" value="ARAC-FAMILY TRANSCRIPTIONAL REGULATOR"/>
    <property type="match status" value="1"/>
</dbReference>
<accession>A0A4R3MBB5</accession>
<dbReference type="Gene3D" id="1.10.10.60">
    <property type="entry name" value="Homeodomain-like"/>
    <property type="match status" value="1"/>
</dbReference>
<dbReference type="InterPro" id="IPR002818">
    <property type="entry name" value="DJ-1/PfpI"/>
</dbReference>
<reference evidence="4 5" key="1">
    <citation type="submission" date="2019-03" db="EMBL/GenBank/DDBJ databases">
        <title>Genomic Encyclopedia of Type Strains, Phase IV (KMG-IV): sequencing the most valuable type-strain genomes for metagenomic binning, comparative biology and taxonomic classification.</title>
        <authorList>
            <person name="Goeker M."/>
        </authorList>
    </citation>
    <scope>NUCLEOTIDE SEQUENCE [LARGE SCALE GENOMIC DNA]</scope>
    <source>
        <strain evidence="4 5">DSM 24591</strain>
    </source>
</reference>
<proteinExistence type="predicted"/>
<dbReference type="GO" id="GO:0003700">
    <property type="term" value="F:DNA-binding transcription factor activity"/>
    <property type="evidence" value="ECO:0007669"/>
    <property type="project" value="InterPro"/>
</dbReference>
<dbReference type="InterPro" id="IPR029062">
    <property type="entry name" value="Class_I_gatase-like"/>
</dbReference>
<gene>
    <name evidence="4" type="ORF">EDC26_101156</name>
</gene>
<dbReference type="Proteomes" id="UP000295525">
    <property type="component" value="Unassembled WGS sequence"/>
</dbReference>
<dbReference type="Gene3D" id="3.40.50.880">
    <property type="match status" value="1"/>
</dbReference>
<name>A0A4R3MBB5_9BURK</name>
<dbReference type="SUPFAM" id="SSF52317">
    <property type="entry name" value="Class I glutamine amidotransferase-like"/>
    <property type="match status" value="1"/>
</dbReference>
<dbReference type="Pfam" id="PF01965">
    <property type="entry name" value="DJ-1_PfpI"/>
    <property type="match status" value="1"/>
</dbReference>
<dbReference type="SMART" id="SM00342">
    <property type="entry name" value="HTH_ARAC"/>
    <property type="match status" value="1"/>
</dbReference>
<evidence type="ECO:0000313" key="5">
    <source>
        <dbReference type="Proteomes" id="UP000295525"/>
    </source>
</evidence>
<dbReference type="EMBL" id="SMAJ01000001">
    <property type="protein sequence ID" value="TCT10934.1"/>
    <property type="molecule type" value="Genomic_DNA"/>
</dbReference>
<dbReference type="CDD" id="cd03136">
    <property type="entry name" value="GATase1_AraC_ArgR_like"/>
    <property type="match status" value="1"/>
</dbReference>
<keyword evidence="2" id="KW-0804">Transcription</keyword>
<dbReference type="InterPro" id="IPR018060">
    <property type="entry name" value="HTH_AraC"/>
</dbReference>
<evidence type="ECO:0000259" key="3">
    <source>
        <dbReference type="PROSITE" id="PS01124"/>
    </source>
</evidence>
<comment type="caution">
    <text evidence="4">The sequence shown here is derived from an EMBL/GenBank/DDBJ whole genome shotgun (WGS) entry which is preliminary data.</text>
</comment>
<dbReference type="InterPro" id="IPR052158">
    <property type="entry name" value="INH-QAR"/>
</dbReference>
<evidence type="ECO:0000256" key="2">
    <source>
        <dbReference type="ARBA" id="ARBA00023163"/>
    </source>
</evidence>
<dbReference type="GO" id="GO:0043565">
    <property type="term" value="F:sequence-specific DNA binding"/>
    <property type="evidence" value="ECO:0007669"/>
    <property type="project" value="InterPro"/>
</dbReference>
<sequence>MSAAAKPVWFGILLLPNFTLTAFSGLVDMLRLASDEGDNSRPVRCCWSLIGDAKRPVRASCGIETTPWEDLGDPARFDYVVVVGGLLRKGSEPSQATLDFIQAVGKTKTTLVGICTGTFALMRAGVLAKHRICVSWFHYWDFLEQFPHVDHTRLVADRLFVMDDRRITCSGGRASIDVAAAILKRHIDLSTVQKALRILLVDRADTINAPQPHPPGLEPSAHPIVKRAMLLMEQHVSKTLTLEEMAKKLNVSSRQFERVFKADTGRTPQAFARAMRLRVAAWTLLNTDKTISAVSSDCGFSDASHMGREFRQIYAVSPSTFRREKRMAGLDEVNYQEIFPNRTEFY</sequence>
<evidence type="ECO:0000256" key="1">
    <source>
        <dbReference type="ARBA" id="ARBA00023015"/>
    </source>
</evidence>
<organism evidence="4 5">
    <name type="scientific">Paralcaligenes ureilyticus</name>
    <dbReference type="NCBI Taxonomy" id="627131"/>
    <lineage>
        <taxon>Bacteria</taxon>
        <taxon>Pseudomonadati</taxon>
        <taxon>Pseudomonadota</taxon>
        <taxon>Betaproteobacteria</taxon>
        <taxon>Burkholderiales</taxon>
        <taxon>Alcaligenaceae</taxon>
        <taxon>Paralcaligenes</taxon>
    </lineage>
</organism>
<dbReference type="InterPro" id="IPR009057">
    <property type="entry name" value="Homeodomain-like_sf"/>
</dbReference>
<dbReference type="PANTHER" id="PTHR43130:SF3">
    <property type="entry name" value="HTH-TYPE TRANSCRIPTIONAL REGULATOR RV1931C"/>
    <property type="match status" value="1"/>
</dbReference>
<protein>
    <submittedName>
        <fullName evidence="4">AraC family transcriptional regulator with amidase-like domain</fullName>
    </submittedName>
</protein>
<keyword evidence="5" id="KW-1185">Reference proteome</keyword>
<keyword evidence="1" id="KW-0805">Transcription regulation</keyword>
<dbReference type="PROSITE" id="PS01124">
    <property type="entry name" value="HTH_ARAC_FAMILY_2"/>
    <property type="match status" value="1"/>
</dbReference>